<feature type="compositionally biased region" description="Pro residues" evidence="1">
    <location>
        <begin position="156"/>
        <end position="177"/>
    </location>
</feature>
<feature type="region of interest" description="Disordered" evidence="1">
    <location>
        <begin position="348"/>
        <end position="368"/>
    </location>
</feature>
<dbReference type="EMBL" id="FOZL01000002">
    <property type="protein sequence ID" value="SFS21399.1"/>
    <property type="molecule type" value="Genomic_DNA"/>
</dbReference>
<keyword evidence="4" id="KW-1185">Reference proteome</keyword>
<evidence type="ECO:0000313" key="4">
    <source>
        <dbReference type="Proteomes" id="UP000199024"/>
    </source>
</evidence>
<dbReference type="AlphaFoldDB" id="A0A1I6N0D0"/>
<dbReference type="RefSeq" id="WP_175529174.1">
    <property type="nucleotide sequence ID" value="NZ_FOZL01000002.1"/>
</dbReference>
<feature type="domain" description="BON" evidence="2">
    <location>
        <begin position="35"/>
        <end position="103"/>
    </location>
</feature>
<accession>A0A1I6N0D0</accession>
<evidence type="ECO:0000256" key="1">
    <source>
        <dbReference type="SAM" id="MobiDB-lite"/>
    </source>
</evidence>
<dbReference type="STRING" id="474950.SAMN05421771_4177"/>
<proteinExistence type="predicted"/>
<organism evidence="3 4">
    <name type="scientific">Granulicella pectinivorans</name>
    <dbReference type="NCBI Taxonomy" id="474950"/>
    <lineage>
        <taxon>Bacteria</taxon>
        <taxon>Pseudomonadati</taxon>
        <taxon>Acidobacteriota</taxon>
        <taxon>Terriglobia</taxon>
        <taxon>Terriglobales</taxon>
        <taxon>Acidobacteriaceae</taxon>
        <taxon>Granulicella</taxon>
    </lineage>
</organism>
<feature type="compositionally biased region" description="Basic and acidic residues" evidence="1">
    <location>
        <begin position="131"/>
        <end position="144"/>
    </location>
</feature>
<reference evidence="3 4" key="1">
    <citation type="submission" date="2016-10" db="EMBL/GenBank/DDBJ databases">
        <authorList>
            <person name="de Groot N.N."/>
        </authorList>
    </citation>
    <scope>NUCLEOTIDE SEQUENCE [LARGE SCALE GENOMIC DNA]</scope>
    <source>
        <strain evidence="3 4">DSM 21001</strain>
    </source>
</reference>
<dbReference type="InterPro" id="IPR007055">
    <property type="entry name" value="BON_dom"/>
</dbReference>
<feature type="region of interest" description="Disordered" evidence="1">
    <location>
        <begin position="118"/>
        <end position="183"/>
    </location>
</feature>
<name>A0A1I6N0D0_9BACT</name>
<evidence type="ECO:0000313" key="3">
    <source>
        <dbReference type="EMBL" id="SFS21399.1"/>
    </source>
</evidence>
<sequence>MKNETNFVRRSVSLAGLGLGLVLSVAGCKSAPPVDDAALNTALQNKLQADAGLSGQPIQTAVVGGVASLTGSVTNEAARSLAANDAAQVAGIRVVNNNLTVTQEAPVATPAPAAVEVAPTPAPVAPTPRIAKVEKHPAPIDRRTPPPQNYPQQNSPAPPPTQPAQAYQPPPPPPAPARPAFRDVTIPSGTTLAVRVTQTLDSATTQPGESFSGALASDVIVDGLVAFPTGTRVAGKVTDAKDAGHYSGNSRLAVTLTSLSRRGDTIPISTDAFSKEGTGRGKNTAEKIGGGAAVGAILGGIFGGGKGAAIGAGAGGALGAGANTVTRGQQVQIVSESVVRFSTTSPITVRVPTGGNNGQNGDLQRHDQ</sequence>
<gene>
    <name evidence="3" type="ORF">SAMN05421771_4177</name>
</gene>
<dbReference type="Pfam" id="PF04972">
    <property type="entry name" value="BON"/>
    <property type="match status" value="1"/>
</dbReference>
<dbReference type="PROSITE" id="PS50914">
    <property type="entry name" value="BON"/>
    <property type="match status" value="1"/>
</dbReference>
<protein>
    <submittedName>
        <fullName evidence="3">BON domain-containing protein</fullName>
    </submittedName>
</protein>
<evidence type="ECO:0000259" key="2">
    <source>
        <dbReference type="PROSITE" id="PS50914"/>
    </source>
</evidence>
<dbReference type="PROSITE" id="PS51257">
    <property type="entry name" value="PROKAR_LIPOPROTEIN"/>
    <property type="match status" value="1"/>
</dbReference>
<dbReference type="Proteomes" id="UP000199024">
    <property type="component" value="Unassembled WGS sequence"/>
</dbReference>
<dbReference type="Gene3D" id="3.30.1340.30">
    <property type="match status" value="1"/>
</dbReference>